<comment type="subcellular location">
    <subcellularLocation>
        <location evidence="1">Secreted</location>
    </subcellularLocation>
</comment>
<dbReference type="InterPro" id="IPR029058">
    <property type="entry name" value="AB_hydrolase_fold"/>
</dbReference>
<dbReference type="GO" id="GO:0045493">
    <property type="term" value="P:xylan catabolic process"/>
    <property type="evidence" value="ECO:0007669"/>
    <property type="project" value="UniProtKB-KW"/>
</dbReference>
<comment type="catalytic activity">
    <reaction evidence="9">
        <text>feruloyl-polysaccharide + H2O = ferulate + polysaccharide.</text>
        <dbReference type="EC" id="3.1.1.73"/>
    </reaction>
</comment>
<evidence type="ECO:0000256" key="2">
    <source>
        <dbReference type="ARBA" id="ARBA00013091"/>
    </source>
</evidence>
<organism evidence="10 11">
    <name type="scientific">Pleurotus ostreatus</name>
    <name type="common">Oyster mushroom</name>
    <name type="synonym">White-rot fungus</name>
    <dbReference type="NCBI Taxonomy" id="5322"/>
    <lineage>
        <taxon>Eukaryota</taxon>
        <taxon>Fungi</taxon>
        <taxon>Dikarya</taxon>
        <taxon>Basidiomycota</taxon>
        <taxon>Agaricomycotina</taxon>
        <taxon>Agaricomycetes</taxon>
        <taxon>Agaricomycetidae</taxon>
        <taxon>Agaricales</taxon>
        <taxon>Pleurotineae</taxon>
        <taxon>Pleurotaceae</taxon>
        <taxon>Pleurotus</taxon>
    </lineage>
</organism>
<dbReference type="PANTHER" id="PTHR38050">
    <property type="match status" value="1"/>
</dbReference>
<evidence type="ECO:0000256" key="8">
    <source>
        <dbReference type="ARBA" id="ARBA00023326"/>
    </source>
</evidence>
<evidence type="ECO:0000256" key="9">
    <source>
        <dbReference type="ARBA" id="ARBA00034075"/>
    </source>
</evidence>
<keyword evidence="11" id="KW-1185">Reference proteome</keyword>
<evidence type="ECO:0000313" key="11">
    <source>
        <dbReference type="Proteomes" id="UP000623687"/>
    </source>
</evidence>
<keyword evidence="7" id="KW-0119">Carbohydrate metabolism</keyword>
<keyword evidence="6" id="KW-0378">Hydrolase</keyword>
<dbReference type="InterPro" id="IPR043595">
    <property type="entry name" value="FaeB/C/D"/>
</dbReference>
<sequence length="343" mass="36170">MSLVGATRTAETTPTEPVRNMRTSLLFHALAVASSIAGSHAAPSPGCSSGGAFVPDSVVNVTVGDDRYYLVYIPVNYDPEEPAPLVLSFHGGSRIAEQQLNLDNLTSKAFNKDYIVAYPNGVDKTWFGVPGVTTDDVGFTMTVIDEISAAYCVDTARIFATGKSQGGGFVGQLACNTTASQRIAAFAPVSAAFYVSAPVFGNTCKPATVPIKPCAPGRADIPILDFHGGADGTISYGGGPRKGGCLPTIPHWAQTWAGYDGLGAANASRPLTDEGAVLYEWGSAEGKRGLVSHVFSGPDIDHSWPSTFNNPDNILHKDGPASFNATTMILEFFEKYPLPERSQ</sequence>
<dbReference type="GO" id="GO:0005576">
    <property type="term" value="C:extracellular region"/>
    <property type="evidence" value="ECO:0007669"/>
    <property type="project" value="UniProtKB-SubCell"/>
</dbReference>
<name>A0A8H7DT64_PLEOS</name>
<evidence type="ECO:0000256" key="5">
    <source>
        <dbReference type="ARBA" id="ARBA00022729"/>
    </source>
</evidence>
<keyword evidence="8" id="KW-0624">Polysaccharide degradation</keyword>
<evidence type="ECO:0000256" key="1">
    <source>
        <dbReference type="ARBA" id="ARBA00004613"/>
    </source>
</evidence>
<dbReference type="SUPFAM" id="SSF53474">
    <property type="entry name" value="alpha/beta-Hydrolases"/>
    <property type="match status" value="1"/>
</dbReference>
<comment type="caution">
    <text evidence="10">The sequence shown here is derived from an EMBL/GenBank/DDBJ whole genome shotgun (WGS) entry which is preliminary data.</text>
</comment>
<dbReference type="Gene3D" id="3.40.50.1820">
    <property type="entry name" value="alpha/beta hydrolase"/>
    <property type="match status" value="1"/>
</dbReference>
<keyword evidence="3" id="KW-0964">Secreted</keyword>
<dbReference type="AlphaFoldDB" id="A0A8H7DT64"/>
<evidence type="ECO:0000256" key="4">
    <source>
        <dbReference type="ARBA" id="ARBA00022651"/>
    </source>
</evidence>
<dbReference type="PANTHER" id="PTHR38050:SF2">
    <property type="entry name" value="FERULOYL ESTERASE C-RELATED"/>
    <property type="match status" value="1"/>
</dbReference>
<dbReference type="VEuPathDB" id="FungiDB:PC9H_007889"/>
<accession>A0A8H7DT64</accession>
<dbReference type="EC" id="3.1.1.73" evidence="2"/>
<evidence type="ECO:0000256" key="7">
    <source>
        <dbReference type="ARBA" id="ARBA00023277"/>
    </source>
</evidence>
<gene>
    <name evidence="10" type="ORF">PC9H_007889</name>
</gene>
<evidence type="ECO:0000313" key="10">
    <source>
        <dbReference type="EMBL" id="KAF7428660.1"/>
    </source>
</evidence>
<protein>
    <recommendedName>
        <fullName evidence="2">feruloyl esterase</fullName>
        <ecNumber evidence="2">3.1.1.73</ecNumber>
    </recommendedName>
</protein>
<dbReference type="GeneID" id="59377707"/>
<dbReference type="GO" id="GO:0030600">
    <property type="term" value="F:feruloyl esterase activity"/>
    <property type="evidence" value="ECO:0007669"/>
    <property type="project" value="UniProtKB-EC"/>
</dbReference>
<dbReference type="Proteomes" id="UP000623687">
    <property type="component" value="Unassembled WGS sequence"/>
</dbReference>
<dbReference type="RefSeq" id="XP_036631032.1">
    <property type="nucleotide sequence ID" value="XM_036777412.1"/>
</dbReference>
<keyword evidence="4" id="KW-0858">Xylan degradation</keyword>
<evidence type="ECO:0000256" key="3">
    <source>
        <dbReference type="ARBA" id="ARBA00022525"/>
    </source>
</evidence>
<dbReference type="OrthoDB" id="424610at2759"/>
<dbReference type="EMBL" id="JACETU010000005">
    <property type="protein sequence ID" value="KAF7428660.1"/>
    <property type="molecule type" value="Genomic_DNA"/>
</dbReference>
<reference evidence="10" key="1">
    <citation type="submission" date="2019-07" db="EMBL/GenBank/DDBJ databases">
        <authorList>
            <person name="Palmer J.M."/>
        </authorList>
    </citation>
    <scope>NUCLEOTIDE SEQUENCE</scope>
    <source>
        <strain evidence="10">PC9</strain>
    </source>
</reference>
<evidence type="ECO:0000256" key="6">
    <source>
        <dbReference type="ARBA" id="ARBA00022801"/>
    </source>
</evidence>
<proteinExistence type="predicted"/>
<keyword evidence="5" id="KW-0732">Signal</keyword>